<dbReference type="Gene3D" id="1.20.1740.10">
    <property type="entry name" value="Amino acid/polyamine transporter I"/>
    <property type="match status" value="1"/>
</dbReference>
<dbReference type="GO" id="GO:0022857">
    <property type="term" value="F:transmembrane transporter activity"/>
    <property type="evidence" value="ECO:0007669"/>
    <property type="project" value="InterPro"/>
</dbReference>
<evidence type="ECO:0000313" key="9">
    <source>
        <dbReference type="Proteomes" id="UP001265746"/>
    </source>
</evidence>
<evidence type="ECO:0000256" key="3">
    <source>
        <dbReference type="ARBA" id="ARBA00022692"/>
    </source>
</evidence>
<dbReference type="PANTHER" id="PTHR45649">
    <property type="entry name" value="AMINO-ACID PERMEASE BAT1"/>
    <property type="match status" value="1"/>
</dbReference>
<feature type="transmembrane region" description="Helical" evidence="7">
    <location>
        <begin position="250"/>
        <end position="268"/>
    </location>
</feature>
<evidence type="ECO:0000313" key="8">
    <source>
        <dbReference type="EMBL" id="KAK2597699.1"/>
    </source>
</evidence>
<evidence type="ECO:0000256" key="2">
    <source>
        <dbReference type="ARBA" id="ARBA00022448"/>
    </source>
</evidence>
<evidence type="ECO:0000256" key="6">
    <source>
        <dbReference type="SAM" id="MobiDB-lite"/>
    </source>
</evidence>
<organism evidence="8 9">
    <name type="scientific">Phomopsis amygdali</name>
    <name type="common">Fusicoccum amygdali</name>
    <dbReference type="NCBI Taxonomy" id="1214568"/>
    <lineage>
        <taxon>Eukaryota</taxon>
        <taxon>Fungi</taxon>
        <taxon>Dikarya</taxon>
        <taxon>Ascomycota</taxon>
        <taxon>Pezizomycotina</taxon>
        <taxon>Sordariomycetes</taxon>
        <taxon>Sordariomycetidae</taxon>
        <taxon>Diaporthales</taxon>
        <taxon>Diaporthaceae</taxon>
        <taxon>Diaporthe</taxon>
    </lineage>
</organism>
<feature type="transmembrane region" description="Helical" evidence="7">
    <location>
        <begin position="142"/>
        <end position="167"/>
    </location>
</feature>
<dbReference type="Proteomes" id="UP001265746">
    <property type="component" value="Unassembled WGS sequence"/>
</dbReference>
<dbReference type="PIRSF" id="PIRSF006060">
    <property type="entry name" value="AA_transporter"/>
    <property type="match status" value="1"/>
</dbReference>
<evidence type="ECO:0000256" key="1">
    <source>
        <dbReference type="ARBA" id="ARBA00004141"/>
    </source>
</evidence>
<dbReference type="EMBL" id="JAUJFL010000009">
    <property type="protein sequence ID" value="KAK2597699.1"/>
    <property type="molecule type" value="Genomic_DNA"/>
</dbReference>
<feature type="transmembrane region" description="Helical" evidence="7">
    <location>
        <begin position="413"/>
        <end position="438"/>
    </location>
</feature>
<dbReference type="GO" id="GO:0016020">
    <property type="term" value="C:membrane"/>
    <property type="evidence" value="ECO:0007669"/>
    <property type="project" value="UniProtKB-SubCell"/>
</dbReference>
<protein>
    <submittedName>
        <fullName evidence="8">Uncharacterized protein</fullName>
    </submittedName>
</protein>
<feature type="region of interest" description="Disordered" evidence="6">
    <location>
        <begin position="1"/>
        <end position="24"/>
    </location>
</feature>
<comment type="subcellular location">
    <subcellularLocation>
        <location evidence="1">Membrane</location>
        <topology evidence="1">Multi-pass membrane protein</topology>
    </subcellularLocation>
</comment>
<keyword evidence="4 7" id="KW-1133">Transmembrane helix</keyword>
<feature type="transmembrane region" description="Helical" evidence="7">
    <location>
        <begin position="386"/>
        <end position="407"/>
    </location>
</feature>
<feature type="transmembrane region" description="Helical" evidence="7">
    <location>
        <begin position="179"/>
        <end position="200"/>
    </location>
</feature>
<dbReference type="PANTHER" id="PTHR45649:SF5">
    <property type="entry name" value="GABA TRANSPORTER (EUROFUNG)-RELATED"/>
    <property type="match status" value="1"/>
</dbReference>
<accession>A0AAD9S469</accession>
<name>A0AAD9S469_PHOAM</name>
<gene>
    <name evidence="8" type="ORF">N8I77_012467</name>
</gene>
<feature type="transmembrane region" description="Helical" evidence="7">
    <location>
        <begin position="340"/>
        <end position="365"/>
    </location>
</feature>
<proteinExistence type="predicted"/>
<evidence type="ECO:0000256" key="5">
    <source>
        <dbReference type="ARBA" id="ARBA00023136"/>
    </source>
</evidence>
<feature type="transmembrane region" description="Helical" evidence="7">
    <location>
        <begin position="288"/>
        <end position="311"/>
    </location>
</feature>
<dbReference type="AlphaFoldDB" id="A0AAD9S469"/>
<sequence length="538" mass="58783">MEMQPLNIGASSTDNSDIQKPTTEISNVETSSRIYQDDASTLRRLFSSTQLLTFALCFMSSWEVIAMNLGASFYNGGPQALAWGMLLVVGGALALAASMAELASIQPIAGAQYHWTKFLVASSSSTESERQRARLLTWMQGWVTWFAWVSSLAGSTSSMANILLGLVTVNHPEYVYKPWHLTLLIIAQLFVVGLINIFAFRSVPWLETIGGALHVIIWVIFIVVFAIHGGKSDASFVFFERSSTSGWTNGMVSWNLGLLVTSWGFVGFDGVVHMSEEVRRAKHAVPRAMIWTIILNGIQAYGIMLVLLFAMGDDATEILKSPYPIIPLCFGAVGQRGGTAMVISLLVITFCVVAGSLASVSRITWAWARDRGLPAWFAKVDPVHRVPIRSTLLPIAIVSCLALFTVGNTATSTIFSAFTSLSMLGLYSSYIIAIGCMIHARLSGRIGKGPRHPVQFGNWTLPSGIGLPLNIYALVWSIYVTIWLPFPTTIPVTGANMNYAGPIYAIVIIGSIMYWILWGKAKWPGLDNKAIEMVEAHE</sequence>
<dbReference type="InterPro" id="IPR002293">
    <property type="entry name" value="AA/rel_permease1"/>
</dbReference>
<feature type="compositionally biased region" description="Polar residues" evidence="6">
    <location>
        <begin position="9"/>
        <end position="24"/>
    </location>
</feature>
<keyword evidence="2" id="KW-0813">Transport</keyword>
<keyword evidence="3 7" id="KW-0812">Transmembrane</keyword>
<feature type="transmembrane region" description="Helical" evidence="7">
    <location>
        <begin position="212"/>
        <end position="230"/>
    </location>
</feature>
<keyword evidence="9" id="KW-1185">Reference proteome</keyword>
<feature type="transmembrane region" description="Helical" evidence="7">
    <location>
        <begin position="499"/>
        <end position="517"/>
    </location>
</feature>
<dbReference type="Pfam" id="PF13520">
    <property type="entry name" value="AA_permease_2"/>
    <property type="match status" value="1"/>
</dbReference>
<feature type="transmembrane region" description="Helical" evidence="7">
    <location>
        <begin position="51"/>
        <end position="74"/>
    </location>
</feature>
<reference evidence="8" key="1">
    <citation type="submission" date="2023-06" db="EMBL/GenBank/DDBJ databases">
        <authorList>
            <person name="Noh H."/>
        </authorList>
    </citation>
    <scope>NUCLEOTIDE SEQUENCE</scope>
    <source>
        <strain evidence="8">DUCC20226</strain>
    </source>
</reference>
<comment type="caution">
    <text evidence="8">The sequence shown here is derived from an EMBL/GenBank/DDBJ whole genome shotgun (WGS) entry which is preliminary data.</text>
</comment>
<keyword evidence="5 7" id="KW-0472">Membrane</keyword>
<evidence type="ECO:0000256" key="7">
    <source>
        <dbReference type="SAM" id="Phobius"/>
    </source>
</evidence>
<evidence type="ECO:0000256" key="4">
    <source>
        <dbReference type="ARBA" id="ARBA00022989"/>
    </source>
</evidence>
<feature type="transmembrane region" description="Helical" evidence="7">
    <location>
        <begin position="459"/>
        <end position="479"/>
    </location>
</feature>
<feature type="transmembrane region" description="Helical" evidence="7">
    <location>
        <begin position="80"/>
        <end position="100"/>
    </location>
</feature>